<proteinExistence type="predicted"/>
<comment type="caution">
    <text evidence="2">The sequence shown here is derived from an EMBL/GenBank/DDBJ whole genome shotgun (WGS) entry which is preliminary data.</text>
</comment>
<dbReference type="PROSITE" id="PS50011">
    <property type="entry name" value="PROTEIN_KINASE_DOM"/>
    <property type="match status" value="1"/>
</dbReference>
<dbReference type="InterPro" id="IPR011009">
    <property type="entry name" value="Kinase-like_dom_sf"/>
</dbReference>
<feature type="domain" description="Protein kinase" evidence="1">
    <location>
        <begin position="187"/>
        <end position="512"/>
    </location>
</feature>
<dbReference type="Pfam" id="PF00069">
    <property type="entry name" value="Pkinase"/>
    <property type="match status" value="1"/>
</dbReference>
<dbReference type="EMBL" id="JAGTJR010000004">
    <property type="protein sequence ID" value="KAH7061608.1"/>
    <property type="molecule type" value="Genomic_DNA"/>
</dbReference>
<accession>A0ABQ8GPC1</accession>
<evidence type="ECO:0000313" key="3">
    <source>
        <dbReference type="Proteomes" id="UP000774617"/>
    </source>
</evidence>
<evidence type="ECO:0000313" key="2">
    <source>
        <dbReference type="EMBL" id="KAH7061608.1"/>
    </source>
</evidence>
<sequence>MSAHGARPKWTIKNLNPRRKRKELSDICEKTSEDLWKSMCHRDDAQRRFVLLDDLRRIWGLRDGAQDTRLDRFRKLLASLERDPGIHDRHLKLLSILVWISYASWREFARAFPTLDDPQNWNDDTFTFKDPRQMRSLFESQVDDRTYTDKFCSAQFAFSPAPIVQMQPSDFAAPINAFAEGTRFAFLEGARTLHHGTHPVTKHRVAAGGLVQRTGDPIDVVAVKTFSPAQEWEFKVEVQNLKKMGRVASPHANIQYCFSAIQIGAVAHLIFQAAECNLSQILHWRGDQFANAFGNRIKQHLRPSYLLWEARDIRDALQWLHSGFSARNSLDRYRCYHLDFKPDNILVFAPGHSDQEDDIWIWKIADFGRSVIENTSGDWASPAPNGSSAVGRSARRLRTGVYQAPEVESHEHDIGTAADIWSFGCVLLEILVFAHRGPDAVKELEKARNNVRNKPHFYDASFQFREDVKEWLDNLRLHDEGLQELWSQVRGILRRDPRDRPGTQELEQSLYITWSKVKTGQNELIFPPRPETPSTLGPFIPESNPGPIAIHIKEYPQEIEQSAHELLQKRPSDCRVSTTGDCAIFQVNSKQSSTAYRAIPKWTESSDKESCCSLAEEDGLRDYKVKHIAAEGIFCVALICHVKDWTKMRLLLYDRSSLNCDDGSPPVDLSISTRGDCIVHFEDKLRVFHQNLSQEALLFPGKLKKAFFSRNGKWIYIWSRSRLPHGSAVDRWTVFEVASDGSRLAMHCRAPFVSLLTDSTPQCG</sequence>
<evidence type="ECO:0000259" key="1">
    <source>
        <dbReference type="PROSITE" id="PS50011"/>
    </source>
</evidence>
<gene>
    <name evidence="2" type="ORF">B0J12DRAFT_301599</name>
</gene>
<keyword evidence="3" id="KW-1185">Reference proteome</keyword>
<dbReference type="Gene3D" id="1.10.510.10">
    <property type="entry name" value="Transferase(Phosphotransferase) domain 1"/>
    <property type="match status" value="1"/>
</dbReference>
<protein>
    <submittedName>
        <fullName evidence="2">Kinase-like domain-containing protein</fullName>
    </submittedName>
</protein>
<dbReference type="Proteomes" id="UP000774617">
    <property type="component" value="Unassembled WGS sequence"/>
</dbReference>
<reference evidence="2 3" key="1">
    <citation type="journal article" date="2021" name="Nat. Commun.">
        <title>Genetic determinants of endophytism in the Arabidopsis root mycobiome.</title>
        <authorList>
            <person name="Mesny F."/>
            <person name="Miyauchi S."/>
            <person name="Thiergart T."/>
            <person name="Pickel B."/>
            <person name="Atanasova L."/>
            <person name="Karlsson M."/>
            <person name="Huettel B."/>
            <person name="Barry K.W."/>
            <person name="Haridas S."/>
            <person name="Chen C."/>
            <person name="Bauer D."/>
            <person name="Andreopoulos W."/>
            <person name="Pangilinan J."/>
            <person name="LaButti K."/>
            <person name="Riley R."/>
            <person name="Lipzen A."/>
            <person name="Clum A."/>
            <person name="Drula E."/>
            <person name="Henrissat B."/>
            <person name="Kohler A."/>
            <person name="Grigoriev I.V."/>
            <person name="Martin F.M."/>
            <person name="Hacquard S."/>
        </authorList>
    </citation>
    <scope>NUCLEOTIDE SEQUENCE [LARGE SCALE GENOMIC DNA]</scope>
    <source>
        <strain evidence="2 3">MPI-SDFR-AT-0080</strain>
    </source>
</reference>
<dbReference type="PANTHER" id="PTHR24359">
    <property type="entry name" value="SERINE/THREONINE-PROTEIN KINASE SBK1"/>
    <property type="match status" value="1"/>
</dbReference>
<dbReference type="InterPro" id="IPR008271">
    <property type="entry name" value="Ser/Thr_kinase_AS"/>
</dbReference>
<dbReference type="InterPro" id="IPR000719">
    <property type="entry name" value="Prot_kinase_dom"/>
</dbReference>
<dbReference type="PROSITE" id="PS00108">
    <property type="entry name" value="PROTEIN_KINASE_ST"/>
    <property type="match status" value="1"/>
</dbReference>
<dbReference type="SUPFAM" id="SSF56112">
    <property type="entry name" value="Protein kinase-like (PK-like)"/>
    <property type="match status" value="1"/>
</dbReference>
<name>A0ABQ8GPC1_9PEZI</name>
<dbReference type="PANTHER" id="PTHR24359:SF1">
    <property type="entry name" value="INHIBITOR OF NUCLEAR FACTOR KAPPA-B KINASE EPSILON SUBUNIT HOMOLOG 1-RELATED"/>
    <property type="match status" value="1"/>
</dbReference>
<organism evidence="2 3">
    <name type="scientific">Macrophomina phaseolina</name>
    <dbReference type="NCBI Taxonomy" id="35725"/>
    <lineage>
        <taxon>Eukaryota</taxon>
        <taxon>Fungi</taxon>
        <taxon>Dikarya</taxon>
        <taxon>Ascomycota</taxon>
        <taxon>Pezizomycotina</taxon>
        <taxon>Dothideomycetes</taxon>
        <taxon>Dothideomycetes incertae sedis</taxon>
        <taxon>Botryosphaeriales</taxon>
        <taxon>Botryosphaeriaceae</taxon>
        <taxon>Macrophomina</taxon>
    </lineage>
</organism>